<name>A0A6G9CMF4_RHOER</name>
<dbReference type="Proteomes" id="UP000502345">
    <property type="component" value="Chromosome"/>
</dbReference>
<proteinExistence type="predicted"/>
<accession>A0A6G9CMF4</accession>
<dbReference type="EMBL" id="CP050124">
    <property type="protein sequence ID" value="QIP38039.1"/>
    <property type="molecule type" value="Genomic_DNA"/>
</dbReference>
<sequence length="394" mass="43427">MTDTDLEARAHRYRVMQHAAALHRALAAMPPEAARLTTGGDRDTVGQLASRMLWSSTADLNQQGRFAESKQVVARAAEIAAEEEGTAAPAVRVVVGLFDRPFAGQLDSVPVLEAIFETKATEELFAEYDGSQRPYSRIVGGGIEFRVFESDKRSAALDFTVPDLPALRARLDANGGHAIGNRRGGVATMPSGGVVMQARQAGWAPPVESTRTGNVITVRFEDGIVAELPCPAALIGNPVARQIDEWDRWYTAERPRPPWRLLDAGEHEAELRELLAAMPEADRYLSIEPGWYALAAQCWRQLKKIDPECVVGEVKEKWAELRISACDQDRQVVARFGGPIGWARKQSLRTCEWCAGSIPTDAARPGKPSRLCGPCREFAEAWERARWTGNDDRR</sequence>
<dbReference type="AlphaFoldDB" id="A0A6G9CMF4"/>
<evidence type="ECO:0000313" key="1">
    <source>
        <dbReference type="EMBL" id="QIP38039.1"/>
    </source>
</evidence>
<reference evidence="1 2" key="1">
    <citation type="submission" date="2020-03" db="EMBL/GenBank/DDBJ databases">
        <title>Screen low temperature-resistant strains for efficient degradation of petroleum hydrocarbons under the low temperature.</title>
        <authorList>
            <person name="Wang Y."/>
            <person name="Chen J."/>
        </authorList>
    </citation>
    <scope>NUCLEOTIDE SEQUENCE [LARGE SCALE GENOMIC DNA]</scope>
    <source>
        <strain evidence="1 2">KB1</strain>
    </source>
</reference>
<dbReference type="RefSeq" id="WP_166501801.1">
    <property type="nucleotide sequence ID" value="NZ_CP050124.1"/>
</dbReference>
<organism evidence="1 2">
    <name type="scientific">Rhodococcus erythropolis</name>
    <name type="common">Arthrobacter picolinophilus</name>
    <dbReference type="NCBI Taxonomy" id="1833"/>
    <lineage>
        <taxon>Bacteria</taxon>
        <taxon>Bacillati</taxon>
        <taxon>Actinomycetota</taxon>
        <taxon>Actinomycetes</taxon>
        <taxon>Mycobacteriales</taxon>
        <taxon>Nocardiaceae</taxon>
        <taxon>Rhodococcus</taxon>
        <taxon>Rhodococcus erythropolis group</taxon>
    </lineage>
</organism>
<protein>
    <submittedName>
        <fullName evidence="1">Uncharacterized protein</fullName>
    </submittedName>
</protein>
<gene>
    <name evidence="1" type="ORF">G9444_0795</name>
</gene>
<evidence type="ECO:0000313" key="2">
    <source>
        <dbReference type="Proteomes" id="UP000502345"/>
    </source>
</evidence>